<protein>
    <submittedName>
        <fullName evidence="1">Uncharacterized protein</fullName>
    </submittedName>
</protein>
<comment type="caution">
    <text evidence="1">The sequence shown here is derived from an EMBL/GenBank/DDBJ whole genome shotgun (WGS) entry which is preliminary data.</text>
</comment>
<gene>
    <name evidence="1" type="ORF">CRG98_018775</name>
</gene>
<keyword evidence="2" id="KW-1185">Reference proteome</keyword>
<reference evidence="1 2" key="1">
    <citation type="submission" date="2017-11" db="EMBL/GenBank/DDBJ databases">
        <title>De-novo sequencing of pomegranate (Punica granatum L.) genome.</title>
        <authorList>
            <person name="Akparov Z."/>
            <person name="Amiraslanov A."/>
            <person name="Hajiyeva S."/>
            <person name="Abbasov M."/>
            <person name="Kaur K."/>
            <person name="Hamwieh A."/>
            <person name="Solovyev V."/>
            <person name="Salamov A."/>
            <person name="Braich B."/>
            <person name="Kosarev P."/>
            <person name="Mahmoud A."/>
            <person name="Hajiyev E."/>
            <person name="Babayeva S."/>
            <person name="Izzatullayeva V."/>
            <person name="Mammadov A."/>
            <person name="Mammadov A."/>
            <person name="Sharifova S."/>
            <person name="Ojaghi J."/>
            <person name="Eynullazada K."/>
            <person name="Bayramov B."/>
            <person name="Abdulazimova A."/>
            <person name="Shahmuradov I."/>
        </authorList>
    </citation>
    <scope>NUCLEOTIDE SEQUENCE [LARGE SCALE GENOMIC DNA]</scope>
    <source>
        <strain evidence="2">cv. AG2017</strain>
        <tissue evidence="1">Leaf</tissue>
    </source>
</reference>
<dbReference type="AlphaFoldDB" id="A0A2I0JX10"/>
<dbReference type="EMBL" id="PGOL01001107">
    <property type="protein sequence ID" value="PKI60844.1"/>
    <property type="molecule type" value="Genomic_DNA"/>
</dbReference>
<dbReference type="Proteomes" id="UP000233551">
    <property type="component" value="Unassembled WGS sequence"/>
</dbReference>
<sequence length="167" mass="18568">MAWMGSWSVELKHLDILQKEDKGKLSSWLEEEDDKRGVVLLVFGKGKKVPWVPHGIGEVTRETEKGSAVCFAQLRMSAEVFRAIWHNSLVVRGGWPGWTASGHSTSRRGEVKTVGGLPVKVSMTRRSCRVGGQARRPLVIVSTTHRSCKVGGRARRPLVIARLAMER</sequence>
<evidence type="ECO:0000313" key="2">
    <source>
        <dbReference type="Proteomes" id="UP000233551"/>
    </source>
</evidence>
<proteinExistence type="predicted"/>
<evidence type="ECO:0000313" key="1">
    <source>
        <dbReference type="EMBL" id="PKI60844.1"/>
    </source>
</evidence>
<name>A0A2I0JX10_PUNGR</name>
<accession>A0A2I0JX10</accession>
<organism evidence="1 2">
    <name type="scientific">Punica granatum</name>
    <name type="common">Pomegranate</name>
    <dbReference type="NCBI Taxonomy" id="22663"/>
    <lineage>
        <taxon>Eukaryota</taxon>
        <taxon>Viridiplantae</taxon>
        <taxon>Streptophyta</taxon>
        <taxon>Embryophyta</taxon>
        <taxon>Tracheophyta</taxon>
        <taxon>Spermatophyta</taxon>
        <taxon>Magnoliopsida</taxon>
        <taxon>eudicotyledons</taxon>
        <taxon>Gunneridae</taxon>
        <taxon>Pentapetalae</taxon>
        <taxon>rosids</taxon>
        <taxon>malvids</taxon>
        <taxon>Myrtales</taxon>
        <taxon>Lythraceae</taxon>
        <taxon>Punica</taxon>
    </lineage>
</organism>